<dbReference type="SUPFAM" id="SSF51735">
    <property type="entry name" value="NAD(P)-binding Rossmann-fold domains"/>
    <property type="match status" value="1"/>
</dbReference>
<dbReference type="InterPro" id="IPR001509">
    <property type="entry name" value="Epimerase_deHydtase"/>
</dbReference>
<comment type="caution">
    <text evidence="3">The sequence shown here is derived from an EMBL/GenBank/DDBJ whole genome shotgun (WGS) entry which is preliminary data.</text>
</comment>
<dbReference type="EMBL" id="LAZR01040293">
    <property type="protein sequence ID" value="KKL14851.1"/>
    <property type="molecule type" value="Genomic_DNA"/>
</dbReference>
<evidence type="ECO:0000256" key="1">
    <source>
        <dbReference type="ARBA" id="ARBA00007637"/>
    </source>
</evidence>
<protein>
    <recommendedName>
        <fullName evidence="2">NAD-dependent epimerase/dehydratase domain-containing protein</fullName>
    </recommendedName>
</protein>
<gene>
    <name evidence="3" type="ORF">LCGC14_2511520</name>
</gene>
<dbReference type="InterPro" id="IPR036291">
    <property type="entry name" value="NAD(P)-bd_dom_sf"/>
</dbReference>
<dbReference type="PANTHER" id="PTHR43000">
    <property type="entry name" value="DTDP-D-GLUCOSE 4,6-DEHYDRATASE-RELATED"/>
    <property type="match status" value="1"/>
</dbReference>
<name>A0A0F9DAS1_9ZZZZ</name>
<proteinExistence type="inferred from homology"/>
<evidence type="ECO:0000259" key="2">
    <source>
        <dbReference type="Pfam" id="PF01370"/>
    </source>
</evidence>
<evidence type="ECO:0000313" key="3">
    <source>
        <dbReference type="EMBL" id="KKL14851.1"/>
    </source>
</evidence>
<dbReference type="Pfam" id="PF01370">
    <property type="entry name" value="Epimerase"/>
    <property type="match status" value="1"/>
</dbReference>
<dbReference type="Gene3D" id="3.40.50.720">
    <property type="entry name" value="NAD(P)-binding Rossmann-like Domain"/>
    <property type="match status" value="1"/>
</dbReference>
<accession>A0A0F9DAS1</accession>
<comment type="similarity">
    <text evidence="1">Belongs to the NAD(P)-dependent epimerase/dehydratase family.</text>
</comment>
<dbReference type="AlphaFoldDB" id="A0A0F9DAS1"/>
<reference evidence="3" key="1">
    <citation type="journal article" date="2015" name="Nature">
        <title>Complex archaea that bridge the gap between prokaryotes and eukaryotes.</title>
        <authorList>
            <person name="Spang A."/>
            <person name="Saw J.H."/>
            <person name="Jorgensen S.L."/>
            <person name="Zaremba-Niedzwiedzka K."/>
            <person name="Martijn J."/>
            <person name="Lind A.E."/>
            <person name="van Eijk R."/>
            <person name="Schleper C."/>
            <person name="Guy L."/>
            <person name="Ettema T.J."/>
        </authorList>
    </citation>
    <scope>NUCLEOTIDE SEQUENCE</scope>
</reference>
<organism evidence="3">
    <name type="scientific">marine sediment metagenome</name>
    <dbReference type="NCBI Taxonomy" id="412755"/>
    <lineage>
        <taxon>unclassified sequences</taxon>
        <taxon>metagenomes</taxon>
        <taxon>ecological metagenomes</taxon>
    </lineage>
</organism>
<sequence length="297" mass="32352">MKICVTGSAGFIGRATVDALLAKGHSVLAIDRHEQPGLSGDGVLRAKMDIMDERFVRDLFDQERPEAVIHLAANASLQRSLTDTVYDAMQNVIGTVSILSAAQHIDCKRFVFASTSAVYGPQDSGMYSEDDLVQPQVPYGVSKAAGEMYVRSSGLSYAILRYGNVYGPKQKPLGENILIARTLAHMKDGEPFSINGDGEQTRDWIYVEDVVDANLAALLSSADGTFNISTGIGISVNEVVERLRIIVGSHEVIEHNPPSKGELRNVILKSRLAREKLGWRSVIPLEIGLRATAEAWK</sequence>
<feature type="domain" description="NAD-dependent epimerase/dehydratase" evidence="2">
    <location>
        <begin position="3"/>
        <end position="228"/>
    </location>
</feature>